<dbReference type="PANTHER" id="PTHR45725">
    <property type="entry name" value="FORMIN HOMOLOGY 2 FAMILY MEMBER"/>
    <property type="match status" value="1"/>
</dbReference>
<keyword evidence="2" id="KW-0812">Transmembrane</keyword>
<dbReference type="PANTHER" id="PTHR45725:SF1">
    <property type="entry name" value="DISHEVELLED ASSOCIATED ACTIVATOR OF MORPHOGENESIS, ISOFORM D"/>
    <property type="match status" value="1"/>
</dbReference>
<dbReference type="EnsemblMetazoa" id="AMEM006014-RA">
    <property type="protein sequence ID" value="AMEM006014-PA"/>
    <property type="gene ID" value="AMEM006014"/>
</dbReference>
<dbReference type="InterPro" id="IPR051425">
    <property type="entry name" value="Formin_Homology"/>
</dbReference>
<evidence type="ECO:0000256" key="1">
    <source>
        <dbReference type="SAM" id="MobiDB-lite"/>
    </source>
</evidence>
<feature type="compositionally biased region" description="Low complexity" evidence="1">
    <location>
        <begin position="127"/>
        <end position="139"/>
    </location>
</feature>
<evidence type="ECO:0000313" key="3">
    <source>
        <dbReference type="EnsemblMetazoa" id="AMEM006014-PA"/>
    </source>
</evidence>
<evidence type="ECO:0000313" key="4">
    <source>
        <dbReference type="Proteomes" id="UP000075903"/>
    </source>
</evidence>
<feature type="region of interest" description="Disordered" evidence="1">
    <location>
        <begin position="103"/>
        <end position="148"/>
    </location>
</feature>
<evidence type="ECO:0000256" key="2">
    <source>
        <dbReference type="SAM" id="Phobius"/>
    </source>
</evidence>
<feature type="transmembrane region" description="Helical" evidence="2">
    <location>
        <begin position="222"/>
        <end position="240"/>
    </location>
</feature>
<organism evidence="3 4">
    <name type="scientific">Anopheles merus</name>
    <name type="common">Mosquito</name>
    <dbReference type="NCBI Taxonomy" id="30066"/>
    <lineage>
        <taxon>Eukaryota</taxon>
        <taxon>Metazoa</taxon>
        <taxon>Ecdysozoa</taxon>
        <taxon>Arthropoda</taxon>
        <taxon>Hexapoda</taxon>
        <taxon>Insecta</taxon>
        <taxon>Pterygota</taxon>
        <taxon>Neoptera</taxon>
        <taxon>Endopterygota</taxon>
        <taxon>Diptera</taxon>
        <taxon>Nematocera</taxon>
        <taxon>Culicoidea</taxon>
        <taxon>Culicidae</taxon>
        <taxon>Anophelinae</taxon>
        <taxon>Anopheles</taxon>
    </lineage>
</organism>
<accession>A0A182UYV8</accession>
<keyword evidence="2" id="KW-0472">Membrane</keyword>
<dbReference type="VEuPathDB" id="VectorBase:AMEM006014"/>
<name>A0A182UYV8_ANOME</name>
<feature type="compositionally biased region" description="Polar residues" evidence="1">
    <location>
        <begin position="104"/>
        <end position="115"/>
    </location>
</feature>
<sequence length="849" mass="91990">MLFSLLDSLDAPTSAPPPPPVPSFFFFFSTRSVAAELDDSEVEEEDELEDELLTLSSGFGSPAAPALAPAATTGAEFATLSPPPPATALLFCSVPLSPPVAGASRSSSFSQNPSLLTLDRLPPPAGSLPAAPRAAGSAAHTLPPGSAGPPVLSRSGTLSLLLLLLDEQYVSRSRCARLRWWWFLPSAAPARLLAPPPPLLVALSSTEASDRARRYACRPTKLLLLLLRVMVVVVVVGLLLLHRAGPGQHGGNVPIAGRRMLPVVTVMMVIVVMVVMMVRHHLERLHVALQHERPGRGRAGHTALPTAATTAAATAPTASTCSPATGAVFPRVPVLLEAGERAVVHRVRVLRVRDALDRVVLPVEVARLDRRLEPGEQLRIVAQVLLLLAAVRRRRDHVLRHPVQYLQVPGGELGVQHVPLVRREAGIEGGQPPQHHDLVAQRRARVLRRVQIAVRVAVLAAAAAAAPAASPVPVGADQQRELDVEPPDQYLVAGHHLLGDDLEQPDGVPVAPPVHLAHDREQVPHALRLAAPQRPQQRAPLGGGGRRRVGQVVHVAEHHRRRLAELEQDLLDVVVQRLLVQVPVGLVVDGGARGRVRRPAHRVDRGRLRAEQLVQQALRDRQYLLRLLADQILGELLQLVALQPGQRLGHGRAEAHFGWLLSYKRRSKKEKVVGRQVQLQDEIFRRSNVTATLYWLRGCVCTTVADRWNPIWSGSFTVRFLNSCSPRWNSSAELFARHEYSRMSSSLSGKLQKAMRSMIGSGTGGYMCSTSSNGMKNATHRAASSLLHTLSGSELQLHSESSSNRSESSKLNRSISSAFWFAFWFALLPPPPAAPLPPPPSRPAAGELC</sequence>
<protein>
    <submittedName>
        <fullName evidence="3">Uncharacterized protein</fullName>
    </submittedName>
</protein>
<dbReference type="AlphaFoldDB" id="A0A182UYV8"/>
<feature type="transmembrane region" description="Helical" evidence="2">
    <location>
        <begin position="452"/>
        <end position="470"/>
    </location>
</feature>
<keyword evidence="2" id="KW-1133">Transmembrane helix</keyword>
<proteinExistence type="predicted"/>
<dbReference type="Proteomes" id="UP000075903">
    <property type="component" value="Unassembled WGS sequence"/>
</dbReference>
<feature type="transmembrane region" description="Helical" evidence="2">
    <location>
        <begin position="260"/>
        <end position="278"/>
    </location>
</feature>
<keyword evidence="4" id="KW-1185">Reference proteome</keyword>
<reference evidence="3" key="1">
    <citation type="submission" date="2020-05" db="UniProtKB">
        <authorList>
            <consortium name="EnsemblMetazoa"/>
        </authorList>
    </citation>
    <scope>IDENTIFICATION</scope>
    <source>
        <strain evidence="3">MAF</strain>
    </source>
</reference>